<reference evidence="1 2" key="1">
    <citation type="submission" date="2023-05" db="EMBL/GenBank/DDBJ databases">
        <title>Draft genome of Paenibacillus sp. CCS26.</title>
        <authorList>
            <person name="Akita H."/>
            <person name="Shinto Y."/>
            <person name="Kimura Z."/>
        </authorList>
    </citation>
    <scope>NUCLEOTIDE SEQUENCE [LARGE SCALE GENOMIC DNA]</scope>
    <source>
        <strain evidence="1 2">CCS26</strain>
    </source>
</reference>
<name>A0ABQ6NSE5_9BACL</name>
<sequence length="72" mass="7758">MFINIGKIAPFANPIIKTLTATNHIDCASCNNRYDPAKNNKITGTNAFLNHSLSDVSIIPAINTASKERAVT</sequence>
<protein>
    <submittedName>
        <fullName evidence="1">Uncharacterized protein</fullName>
    </submittedName>
</protein>
<proteinExistence type="predicted"/>
<evidence type="ECO:0000313" key="1">
    <source>
        <dbReference type="EMBL" id="GMK47057.1"/>
    </source>
</evidence>
<accession>A0ABQ6NSE5</accession>
<keyword evidence="2" id="KW-1185">Reference proteome</keyword>
<comment type="caution">
    <text evidence="1">The sequence shown here is derived from an EMBL/GenBank/DDBJ whole genome shotgun (WGS) entry which is preliminary data.</text>
</comment>
<evidence type="ECO:0000313" key="2">
    <source>
        <dbReference type="Proteomes" id="UP001285921"/>
    </source>
</evidence>
<gene>
    <name evidence="1" type="ORF">PghCCS26_41860</name>
</gene>
<dbReference type="EMBL" id="BTCL01000016">
    <property type="protein sequence ID" value="GMK47057.1"/>
    <property type="molecule type" value="Genomic_DNA"/>
</dbReference>
<dbReference type="Proteomes" id="UP001285921">
    <property type="component" value="Unassembled WGS sequence"/>
</dbReference>
<organism evidence="1 2">
    <name type="scientific">Paenibacillus glycanilyticus</name>
    <dbReference type="NCBI Taxonomy" id="126569"/>
    <lineage>
        <taxon>Bacteria</taxon>
        <taxon>Bacillati</taxon>
        <taxon>Bacillota</taxon>
        <taxon>Bacilli</taxon>
        <taxon>Bacillales</taxon>
        <taxon>Paenibacillaceae</taxon>
        <taxon>Paenibacillus</taxon>
    </lineage>
</organism>